<evidence type="ECO:0000256" key="2">
    <source>
        <dbReference type="ARBA" id="ARBA00022448"/>
    </source>
</evidence>
<dbReference type="Pfam" id="PF00005">
    <property type="entry name" value="ABC_tran"/>
    <property type="match status" value="2"/>
</dbReference>
<comment type="caution">
    <text evidence="14">The sequence shown here is derived from an EMBL/GenBank/DDBJ whole genome shotgun (WGS) entry which is preliminary data.</text>
</comment>
<feature type="transmembrane region" description="Helical" evidence="11">
    <location>
        <begin position="29"/>
        <end position="50"/>
    </location>
</feature>
<protein>
    <submittedName>
        <fullName evidence="14">Multidrug resistance-associated protein 1</fullName>
    </submittedName>
</protein>
<dbReference type="FunFam" id="3.40.50.300:FF:000838">
    <property type="entry name" value="ABC multidrug transporter (Eurofung)"/>
    <property type="match status" value="1"/>
</dbReference>
<dbReference type="Gene3D" id="1.20.1560.10">
    <property type="entry name" value="ABC transporter type 1, transmembrane domain"/>
    <property type="match status" value="2"/>
</dbReference>
<feature type="transmembrane region" description="Helical" evidence="11">
    <location>
        <begin position="482"/>
        <end position="505"/>
    </location>
</feature>
<dbReference type="SUPFAM" id="SSF52540">
    <property type="entry name" value="P-loop containing nucleoside triphosphate hydrolases"/>
    <property type="match status" value="2"/>
</dbReference>
<feature type="domain" description="ABC transporter" evidence="12">
    <location>
        <begin position="585"/>
        <end position="810"/>
    </location>
</feature>
<sequence>CAILDDSFGPHAGECRGGFDFTLLFEETIFTILPIALVMLIAPIRIFCLLRRDPATSYSHIVTVKLSAWITLAALQLAALVLWANPSAARTRVSLAAAVLTPISTLVLCLVSYSEHLRTVRPSSLLNIFLLFSLLLDIAHARTLWLRAFGPVNHAIAYVSAAAILVKTPLVGLEALGKTRWLLVRFQASPPESTSNIYNRSLFWWLNPLFRSGYRKVLDIDDLFTLDKFLSASYWQPRFLSAYKPTNQYSLNLLTLRLLWRPLVETILPRLSLTALMFCQPFLINLTIRLSQEPDSRATRQEGYGLIGAYFFVYVGIAITMGMYQHRTYRTITMARAGLVSIIYNKISRLNIKDLDPATSMTLMSADMERIVQGWQTIHENWANAIEVALAIYLLEQQLGIACVVPVAVSIASLLGSMVAMNFIMSRQAMWLEAIEKRISATSTMLASIKGIKMSGLRDTLLSTTQELRVEELRISKRFRKLIIWNMVFAYLTQVFAPVLTFAVFSVRARDSGDQTLDTARVFTALSLFALLSEPLASLVMSLATFLGAVGSFARIQEFLASDERIDERVHDHSTERKSDDAIVVREADLGWDPTKPPQLRSVSISIPRRKLTVVVGPVGCGKTTLLHALLGEIRPMAGSVLVDSTGAAYCAQNPWHINGTIRDTITGNSEYDEKWYAQVVGACALGQDFRQLPQGDLSPIGSGGVALSGGQSQRIALARAVYSHMELCVLDDSFSGLDRTTENHVFESLLGKDGLLRKLHTTVVLVSSSAKHLSNADYIIAISPDGRVEGKTSLQELKKDSSYALSISSEKTDDAAELAISESEKVDFLSSSDQRNSELVVCSKETESSTSATSSDIARNDDTHDMTSRQTGDVQIYLYYIRSVGILATLIFVVAIVGFIFCISFPTVWVQWWAAANDSAPNSRLGYWLGVYAALGAAAIVCLAISCWQMIITMVPRSGESFHLSLLGTVLNAPMSFFVNTDSGEILNRFSQDLQLIDMELPIAALNTFTTFVLCIAQMVLIGVGSVYAAVSFPIVLAVLYLIQKVYLRTSRQLRLMDLEAKAPLYTLFEESLRGLVTIRAFGWEQQLEDKNHTLLDRSQRPFYLLFAVQRWLTLVLDLVVAAVAVLLIVLVVSLRGTVTAGGIGLALIGVIQFSQHVKLLVTFWTTLETHIGSVARIKSFTETTAGEDGPGEDQLPPPDWPSAGAIDINSLCVTYGENKVLRDITLSIRAGDKVAICGRTGSGKTSLIMSLFRIADWESGSIAVDGIDLSTIPREEVRRRIVGVSQQPFLLKGSVRLNADPTGFVGDDAIKEALGCVQLMDVVNNGGGLDADIESLNLSSGQKQLFCLARAMLRHSTILVLDEATSSIDPQTEDVVQRVIRKKFAQHTIIAIAHRLDTIMDFDKVAVLDSGKIVELGSPYALLDTPGSAFARLYHSDQQNREECAW</sequence>
<evidence type="ECO:0000256" key="3">
    <source>
        <dbReference type="ARBA" id="ARBA00022475"/>
    </source>
</evidence>
<feature type="transmembrane region" description="Helical" evidence="11">
    <location>
        <begin position="304"/>
        <end position="324"/>
    </location>
</feature>
<dbReference type="InterPro" id="IPR050173">
    <property type="entry name" value="ABC_transporter_C-like"/>
</dbReference>
<dbReference type="InterPro" id="IPR003593">
    <property type="entry name" value="AAA+_ATPase"/>
</dbReference>
<dbReference type="FunFam" id="1.20.1560.10:FF:000055">
    <property type="entry name" value="ABC multidrug transporter (Eurofung)"/>
    <property type="match status" value="1"/>
</dbReference>
<keyword evidence="5" id="KW-0547">Nucleotide-binding</keyword>
<dbReference type="InterPro" id="IPR044746">
    <property type="entry name" value="ABCC_6TM_D1"/>
</dbReference>
<feature type="domain" description="ABC transmembrane type-1" evidence="13">
    <location>
        <begin position="274"/>
        <end position="548"/>
    </location>
</feature>
<dbReference type="EMBL" id="MU839828">
    <property type="protein sequence ID" value="KAK1759074.1"/>
    <property type="molecule type" value="Genomic_DNA"/>
</dbReference>
<evidence type="ECO:0000313" key="14">
    <source>
        <dbReference type="EMBL" id="KAK1759074.1"/>
    </source>
</evidence>
<name>A0AAJ0FES3_9PEZI</name>
<feature type="transmembrane region" description="Helical" evidence="11">
    <location>
        <begin position="885"/>
        <end position="907"/>
    </location>
</feature>
<dbReference type="PROSITE" id="PS50893">
    <property type="entry name" value="ABC_TRANSPORTER_2"/>
    <property type="match status" value="2"/>
</dbReference>
<organism evidence="14 15">
    <name type="scientific">Echria macrotheca</name>
    <dbReference type="NCBI Taxonomy" id="438768"/>
    <lineage>
        <taxon>Eukaryota</taxon>
        <taxon>Fungi</taxon>
        <taxon>Dikarya</taxon>
        <taxon>Ascomycota</taxon>
        <taxon>Pezizomycotina</taxon>
        <taxon>Sordariomycetes</taxon>
        <taxon>Sordariomycetidae</taxon>
        <taxon>Sordariales</taxon>
        <taxon>Schizotheciaceae</taxon>
        <taxon>Echria</taxon>
    </lineage>
</organism>
<dbReference type="InterPro" id="IPR036640">
    <property type="entry name" value="ABC1_TM_sf"/>
</dbReference>
<keyword evidence="6" id="KW-0067">ATP-binding</keyword>
<evidence type="ECO:0000256" key="1">
    <source>
        <dbReference type="ARBA" id="ARBA00004651"/>
    </source>
</evidence>
<dbReference type="PROSITE" id="PS50929">
    <property type="entry name" value="ABC_TM1F"/>
    <property type="match status" value="2"/>
</dbReference>
<feature type="non-terminal residue" evidence="14">
    <location>
        <position position="1"/>
    </location>
</feature>
<dbReference type="InterPro" id="IPR044726">
    <property type="entry name" value="ABCC_6TM_D2"/>
</dbReference>
<feature type="domain" description="ABC transmembrane type-1" evidence="13">
    <location>
        <begin position="891"/>
        <end position="1171"/>
    </location>
</feature>
<evidence type="ECO:0000259" key="13">
    <source>
        <dbReference type="PROSITE" id="PS50929"/>
    </source>
</evidence>
<evidence type="ECO:0000256" key="11">
    <source>
        <dbReference type="SAM" id="Phobius"/>
    </source>
</evidence>
<accession>A0AAJ0FES3</accession>
<dbReference type="GO" id="GO:0005886">
    <property type="term" value="C:plasma membrane"/>
    <property type="evidence" value="ECO:0007669"/>
    <property type="project" value="UniProtKB-SubCell"/>
</dbReference>
<feature type="transmembrane region" description="Helical" evidence="11">
    <location>
        <begin position="525"/>
        <end position="550"/>
    </location>
</feature>
<dbReference type="SUPFAM" id="SSF90123">
    <property type="entry name" value="ABC transporter transmembrane region"/>
    <property type="match status" value="2"/>
</dbReference>
<evidence type="ECO:0000256" key="8">
    <source>
        <dbReference type="ARBA" id="ARBA00023136"/>
    </source>
</evidence>
<dbReference type="SMART" id="SM00382">
    <property type="entry name" value="AAA"/>
    <property type="match status" value="2"/>
</dbReference>
<dbReference type="CDD" id="cd03244">
    <property type="entry name" value="ABCC_MRP_domain2"/>
    <property type="match status" value="1"/>
</dbReference>
<dbReference type="Pfam" id="PF00664">
    <property type="entry name" value="ABC_membrane"/>
    <property type="match status" value="1"/>
</dbReference>
<dbReference type="InterPro" id="IPR056227">
    <property type="entry name" value="TMD0_ABC"/>
</dbReference>
<feature type="transmembrane region" description="Helical" evidence="11">
    <location>
        <begin position="1002"/>
        <end position="1022"/>
    </location>
</feature>
<feature type="transmembrane region" description="Helical" evidence="11">
    <location>
        <begin position="155"/>
        <end position="176"/>
    </location>
</feature>
<feature type="transmembrane region" description="Helical" evidence="11">
    <location>
        <begin position="125"/>
        <end position="143"/>
    </location>
</feature>
<dbReference type="InterPro" id="IPR011527">
    <property type="entry name" value="ABC1_TM_dom"/>
</dbReference>
<feature type="transmembrane region" description="Helical" evidence="11">
    <location>
        <begin position="95"/>
        <end position="113"/>
    </location>
</feature>
<feature type="domain" description="ABC transporter" evidence="12">
    <location>
        <begin position="1208"/>
        <end position="1437"/>
    </location>
</feature>
<comment type="function">
    <text evidence="9">ABC-type transporter; part of the gene cluster that mediates the biosynthesis of the phomopsins, a group of hexapeptide mycotoxins which infects lupins and causes lupinosis disease in livestock.</text>
</comment>
<dbReference type="FunFam" id="1.20.1560.10:FF:000066">
    <property type="entry name" value="ABC multidrug transporter (Eurofung)"/>
    <property type="match status" value="1"/>
</dbReference>
<dbReference type="CDD" id="cd03250">
    <property type="entry name" value="ABCC_MRP_domain1"/>
    <property type="match status" value="1"/>
</dbReference>
<dbReference type="InterPro" id="IPR017871">
    <property type="entry name" value="ABC_transporter-like_CS"/>
</dbReference>
<evidence type="ECO:0000256" key="6">
    <source>
        <dbReference type="ARBA" id="ARBA00022840"/>
    </source>
</evidence>
<dbReference type="PANTHER" id="PTHR24223">
    <property type="entry name" value="ATP-BINDING CASSETTE SUB-FAMILY C"/>
    <property type="match status" value="1"/>
</dbReference>
<dbReference type="InterPro" id="IPR027417">
    <property type="entry name" value="P-loop_NTPase"/>
</dbReference>
<dbReference type="CDD" id="cd18579">
    <property type="entry name" value="ABC_6TM_ABCC_D1"/>
    <property type="match status" value="1"/>
</dbReference>
<keyword evidence="7 11" id="KW-1133">Transmembrane helix</keyword>
<dbReference type="Gene3D" id="3.40.50.300">
    <property type="entry name" value="P-loop containing nucleotide triphosphate hydrolases"/>
    <property type="match status" value="2"/>
</dbReference>
<evidence type="ECO:0000259" key="12">
    <source>
        <dbReference type="PROSITE" id="PS50893"/>
    </source>
</evidence>
<feature type="transmembrane region" description="Helical" evidence="11">
    <location>
        <begin position="399"/>
        <end position="424"/>
    </location>
</feature>
<dbReference type="PANTHER" id="PTHR24223:SF269">
    <property type="entry name" value="ABC MULTIDRUG TRANSPORTER (EUROFUNG)-RELATED"/>
    <property type="match status" value="1"/>
</dbReference>
<dbReference type="GO" id="GO:0005524">
    <property type="term" value="F:ATP binding"/>
    <property type="evidence" value="ECO:0007669"/>
    <property type="project" value="UniProtKB-KW"/>
</dbReference>
<feature type="transmembrane region" description="Helical" evidence="11">
    <location>
        <begin position="1028"/>
        <end position="1049"/>
    </location>
</feature>
<dbReference type="InterPro" id="IPR003439">
    <property type="entry name" value="ABC_transporter-like_ATP-bd"/>
</dbReference>
<evidence type="ECO:0000256" key="9">
    <source>
        <dbReference type="ARBA" id="ARBA00059074"/>
    </source>
</evidence>
<dbReference type="PROSITE" id="PS00211">
    <property type="entry name" value="ABC_TRANSPORTER_1"/>
    <property type="match status" value="2"/>
</dbReference>
<evidence type="ECO:0000256" key="5">
    <source>
        <dbReference type="ARBA" id="ARBA00022741"/>
    </source>
</evidence>
<dbReference type="CDD" id="cd18580">
    <property type="entry name" value="ABC_6TM_ABCC_D2"/>
    <property type="match status" value="1"/>
</dbReference>
<gene>
    <name evidence="14" type="ORF">QBC47DRAFT_436588</name>
</gene>
<keyword evidence="3" id="KW-1003">Cell membrane</keyword>
<keyword evidence="15" id="KW-1185">Reference proteome</keyword>
<keyword evidence="2" id="KW-0813">Transport</keyword>
<evidence type="ECO:0000313" key="15">
    <source>
        <dbReference type="Proteomes" id="UP001239445"/>
    </source>
</evidence>
<evidence type="ECO:0000256" key="7">
    <source>
        <dbReference type="ARBA" id="ARBA00022989"/>
    </source>
</evidence>
<dbReference type="Pfam" id="PF24357">
    <property type="entry name" value="TMD0_ABC"/>
    <property type="match status" value="1"/>
</dbReference>
<reference evidence="14" key="1">
    <citation type="submission" date="2023-06" db="EMBL/GenBank/DDBJ databases">
        <title>Genome-scale phylogeny and comparative genomics of the fungal order Sordariales.</title>
        <authorList>
            <consortium name="Lawrence Berkeley National Laboratory"/>
            <person name="Hensen N."/>
            <person name="Bonometti L."/>
            <person name="Westerberg I."/>
            <person name="Brannstrom I.O."/>
            <person name="Guillou S."/>
            <person name="Cros-Aarteil S."/>
            <person name="Calhoun S."/>
            <person name="Haridas S."/>
            <person name="Kuo A."/>
            <person name="Mondo S."/>
            <person name="Pangilinan J."/>
            <person name="Riley R."/>
            <person name="Labutti K."/>
            <person name="Andreopoulos B."/>
            <person name="Lipzen A."/>
            <person name="Chen C."/>
            <person name="Yanf M."/>
            <person name="Daum C."/>
            <person name="Ng V."/>
            <person name="Clum A."/>
            <person name="Steindorff A."/>
            <person name="Ohm R."/>
            <person name="Martin F."/>
            <person name="Silar P."/>
            <person name="Natvig D."/>
            <person name="Lalanne C."/>
            <person name="Gautier V."/>
            <person name="Ament-Velasquez S.L."/>
            <person name="Kruys A."/>
            <person name="Hutchinson M.I."/>
            <person name="Powell A.J."/>
            <person name="Barry K."/>
            <person name="Miller A.N."/>
            <person name="Grigoriev I.V."/>
            <person name="Debuchy R."/>
            <person name="Gladieux P."/>
            <person name="Thoren M.H."/>
            <person name="Johannesson H."/>
        </authorList>
    </citation>
    <scope>NUCLEOTIDE SEQUENCE</scope>
    <source>
        <strain evidence="14">PSN4</strain>
    </source>
</reference>
<keyword evidence="4 11" id="KW-0812">Transmembrane</keyword>
<evidence type="ECO:0000256" key="4">
    <source>
        <dbReference type="ARBA" id="ARBA00022692"/>
    </source>
</evidence>
<evidence type="ECO:0000256" key="10">
    <source>
        <dbReference type="SAM" id="MobiDB-lite"/>
    </source>
</evidence>
<dbReference type="GO" id="GO:0140359">
    <property type="term" value="F:ABC-type transporter activity"/>
    <property type="evidence" value="ECO:0007669"/>
    <property type="project" value="InterPro"/>
</dbReference>
<dbReference type="Proteomes" id="UP001239445">
    <property type="component" value="Unassembled WGS sequence"/>
</dbReference>
<feature type="region of interest" description="Disordered" evidence="10">
    <location>
        <begin position="844"/>
        <end position="868"/>
    </location>
</feature>
<feature type="compositionally biased region" description="Basic and acidic residues" evidence="10">
    <location>
        <begin position="859"/>
        <end position="868"/>
    </location>
</feature>
<comment type="subcellular location">
    <subcellularLocation>
        <location evidence="1">Cell membrane</location>
        <topology evidence="1">Multi-pass membrane protein</topology>
    </subcellularLocation>
</comment>
<proteinExistence type="predicted"/>
<feature type="transmembrane region" description="Helical" evidence="11">
    <location>
        <begin position="62"/>
        <end position="83"/>
    </location>
</feature>
<feature type="transmembrane region" description="Helical" evidence="11">
    <location>
        <begin position="1113"/>
        <end position="1134"/>
    </location>
</feature>
<feature type="transmembrane region" description="Helical" evidence="11">
    <location>
        <begin position="927"/>
        <end position="949"/>
    </location>
</feature>
<dbReference type="GO" id="GO:0016887">
    <property type="term" value="F:ATP hydrolysis activity"/>
    <property type="evidence" value="ECO:0007669"/>
    <property type="project" value="InterPro"/>
</dbReference>
<keyword evidence="8 11" id="KW-0472">Membrane</keyword>